<reference evidence="12 13" key="1">
    <citation type="submission" date="2019-03" db="EMBL/GenBank/DDBJ databases">
        <title>Metabolic potential of uncultured bacteria and archaea associated with petroleum seepage in deep-sea sediments.</title>
        <authorList>
            <person name="Dong X."/>
            <person name="Hubert C."/>
        </authorList>
    </citation>
    <scope>NUCLEOTIDE SEQUENCE [LARGE SCALE GENOMIC DNA]</scope>
    <source>
        <strain evidence="12">E44_bin92</strain>
    </source>
</reference>
<comment type="subcellular location">
    <subcellularLocation>
        <location evidence="1 9">Cytoplasm</location>
    </subcellularLocation>
</comment>
<sequence>MEKMRVYQLAKKLKMSTRDLADLVSKIGIEVKGPLGSLSSQEVRKIEQRLVAKRKRAPRKRKKVARDPVVTFLGHVDHGKTSLLDAVRKTRVAEQEVGGITQSIGASEVMFQNKRIIFIDTPGHEAFTAMRAHGARVTDIAVLVVAGDDGVMPQTIEAIDHARAAKVPIVVAINKIDLDGADSDRVKQQLAKLGVSCEEWGGETICVEVSAVTGEGLDHFLEMILLEAEMLELGENPEGDFQGVVIEGEMDRQKGPCCTLLVREGTLRIGDMLVGDHICGKVKAMTNWKGERLKEAGLSTPVKVLGLSDVGRPGDIFRKVKDEKEARRLAQQALEEKRKKNLWKREQVTLETLYQEKEEETKTLNVIIKTDTQGSLEALGDVLKNLGSENVGINITHGGIGEINKSDILLASASNGIVIGFNAEITGENRNLASEENVEVRQYRVIYEIMDDIKKAQEALVEPKYEEVIIGKAEVRDTFRIPKIGVVAGSYVIEGKVVRGSKARILRGDEVLGEGTISSLRRFERDVSEVSVGLECGVNIEGFNEIEKGDAIHIYEERKAS</sequence>
<evidence type="ECO:0000256" key="7">
    <source>
        <dbReference type="ARBA" id="ARBA00022917"/>
    </source>
</evidence>
<comment type="similarity">
    <text evidence="2 9 10">Belongs to the TRAFAC class translation factor GTPase superfamily. Classic translation factor GTPase family. IF-2 subfamily.</text>
</comment>
<dbReference type="GO" id="GO:0005829">
    <property type="term" value="C:cytosol"/>
    <property type="evidence" value="ECO:0007669"/>
    <property type="project" value="TreeGrafter"/>
</dbReference>
<accession>A0A523QGM9</accession>
<keyword evidence="7 9" id="KW-0648">Protein biosynthesis</keyword>
<evidence type="ECO:0000256" key="1">
    <source>
        <dbReference type="ARBA" id="ARBA00004496"/>
    </source>
</evidence>
<dbReference type="PANTHER" id="PTHR43381:SF5">
    <property type="entry name" value="TR-TYPE G DOMAIN-CONTAINING PROTEIN"/>
    <property type="match status" value="1"/>
</dbReference>
<dbReference type="FunFam" id="2.40.30.10:FF:000008">
    <property type="entry name" value="Translation initiation factor IF-2"/>
    <property type="match status" value="1"/>
</dbReference>
<evidence type="ECO:0000256" key="6">
    <source>
        <dbReference type="ARBA" id="ARBA00022741"/>
    </source>
</evidence>
<dbReference type="NCBIfam" id="TIGR00487">
    <property type="entry name" value="IF-2"/>
    <property type="match status" value="1"/>
</dbReference>
<dbReference type="InterPro" id="IPR000178">
    <property type="entry name" value="TF_IF2_bacterial-like"/>
</dbReference>
<dbReference type="CDD" id="cd03702">
    <property type="entry name" value="IF2_mtIF2_II"/>
    <property type="match status" value="1"/>
</dbReference>
<dbReference type="InterPro" id="IPR005225">
    <property type="entry name" value="Small_GTP-bd"/>
</dbReference>
<dbReference type="InterPro" id="IPR027417">
    <property type="entry name" value="P-loop_NTPase"/>
</dbReference>
<gene>
    <name evidence="9 12" type="primary">infB</name>
    <name evidence="12" type="ORF">E3J95_06325</name>
</gene>
<dbReference type="FunFam" id="3.40.50.300:FF:000019">
    <property type="entry name" value="Translation initiation factor IF-2"/>
    <property type="match status" value="1"/>
</dbReference>
<dbReference type="PANTHER" id="PTHR43381">
    <property type="entry name" value="TRANSLATION INITIATION FACTOR IF-2-RELATED"/>
    <property type="match status" value="1"/>
</dbReference>
<dbReference type="InterPro" id="IPR015760">
    <property type="entry name" value="TIF_IF2"/>
</dbReference>
<dbReference type="Gene3D" id="2.40.30.10">
    <property type="entry name" value="Translation factors"/>
    <property type="match status" value="2"/>
</dbReference>
<dbReference type="PROSITE" id="PS51722">
    <property type="entry name" value="G_TR_2"/>
    <property type="match status" value="1"/>
</dbReference>
<dbReference type="Pfam" id="PF04760">
    <property type="entry name" value="IF2_N"/>
    <property type="match status" value="1"/>
</dbReference>
<dbReference type="InterPro" id="IPR004161">
    <property type="entry name" value="EFTu-like_2"/>
</dbReference>
<evidence type="ECO:0000313" key="12">
    <source>
        <dbReference type="EMBL" id="TES84610.1"/>
    </source>
</evidence>
<dbReference type="SUPFAM" id="SSF52156">
    <property type="entry name" value="Initiation factor IF2/eIF5b, domain 3"/>
    <property type="match status" value="1"/>
</dbReference>
<feature type="domain" description="Tr-type G" evidence="11">
    <location>
        <begin position="65"/>
        <end position="238"/>
    </location>
</feature>
<feature type="binding site" evidence="9">
    <location>
        <begin position="74"/>
        <end position="81"/>
    </location>
    <ligand>
        <name>GTP</name>
        <dbReference type="ChEBI" id="CHEBI:37565"/>
    </ligand>
</feature>
<evidence type="ECO:0000256" key="9">
    <source>
        <dbReference type="HAMAP-Rule" id="MF_00100"/>
    </source>
</evidence>
<feature type="binding site" evidence="9">
    <location>
        <begin position="120"/>
        <end position="124"/>
    </location>
    <ligand>
        <name>GTP</name>
        <dbReference type="ChEBI" id="CHEBI:37565"/>
    </ligand>
</feature>
<keyword evidence="5 9" id="KW-0396">Initiation factor</keyword>
<dbReference type="InterPro" id="IPR009000">
    <property type="entry name" value="Transl_B-barrel_sf"/>
</dbReference>
<dbReference type="Gene3D" id="3.40.50.300">
    <property type="entry name" value="P-loop containing nucleotide triphosphate hydrolases"/>
    <property type="match status" value="1"/>
</dbReference>
<dbReference type="Pfam" id="PF00009">
    <property type="entry name" value="GTP_EFTU"/>
    <property type="match status" value="1"/>
</dbReference>
<dbReference type="GO" id="GO:0003743">
    <property type="term" value="F:translation initiation factor activity"/>
    <property type="evidence" value="ECO:0007669"/>
    <property type="project" value="UniProtKB-UniRule"/>
</dbReference>
<dbReference type="HAMAP" id="MF_00100_B">
    <property type="entry name" value="IF_2_B"/>
    <property type="match status" value="1"/>
</dbReference>
<dbReference type="CDD" id="cd01887">
    <property type="entry name" value="IF2_eIF5B"/>
    <property type="match status" value="1"/>
</dbReference>
<dbReference type="FunFam" id="3.40.50.10050:FF:000001">
    <property type="entry name" value="Translation initiation factor IF-2"/>
    <property type="match status" value="1"/>
</dbReference>
<evidence type="ECO:0000256" key="3">
    <source>
        <dbReference type="ARBA" id="ARBA00020675"/>
    </source>
</evidence>
<dbReference type="EMBL" id="SOKU01000308">
    <property type="protein sequence ID" value="TES84610.1"/>
    <property type="molecule type" value="Genomic_DNA"/>
</dbReference>
<dbReference type="Gene3D" id="3.40.50.10050">
    <property type="entry name" value="Translation initiation factor IF- 2, domain 3"/>
    <property type="match status" value="1"/>
</dbReference>
<dbReference type="Gene3D" id="1.10.10.2480">
    <property type="match status" value="1"/>
</dbReference>
<dbReference type="Pfam" id="PF11987">
    <property type="entry name" value="IF-2"/>
    <property type="match status" value="1"/>
</dbReference>
<evidence type="ECO:0000256" key="8">
    <source>
        <dbReference type="ARBA" id="ARBA00023134"/>
    </source>
</evidence>
<dbReference type="GO" id="GO:0003924">
    <property type="term" value="F:GTPase activity"/>
    <property type="evidence" value="ECO:0007669"/>
    <property type="project" value="UniProtKB-UniRule"/>
</dbReference>
<comment type="function">
    <text evidence="9 10">One of the essential components for the initiation of protein synthesis. Protects formylmethionyl-tRNA from spontaneous hydrolysis and promotes its binding to the 30S ribosomal subunits. Also involved in the hydrolysis of GTP during the formation of the 70S ribosomal complex.</text>
</comment>
<evidence type="ECO:0000256" key="2">
    <source>
        <dbReference type="ARBA" id="ARBA00007733"/>
    </source>
</evidence>
<comment type="caution">
    <text evidence="12">The sequence shown here is derived from an EMBL/GenBank/DDBJ whole genome shotgun (WGS) entry which is preliminary data.</text>
</comment>
<evidence type="ECO:0000259" key="11">
    <source>
        <dbReference type="PROSITE" id="PS51722"/>
    </source>
</evidence>
<dbReference type="Pfam" id="PF22042">
    <property type="entry name" value="EF-G_D2"/>
    <property type="match status" value="1"/>
</dbReference>
<keyword evidence="8 9" id="KW-0342">GTP-binding</keyword>
<dbReference type="InterPro" id="IPR053905">
    <property type="entry name" value="EF-G-like_DII"/>
</dbReference>
<evidence type="ECO:0000313" key="13">
    <source>
        <dbReference type="Proteomes" id="UP000320781"/>
    </source>
</evidence>
<dbReference type="CDD" id="cd03692">
    <property type="entry name" value="mtIF2_IVc"/>
    <property type="match status" value="1"/>
</dbReference>
<dbReference type="Pfam" id="PF03144">
    <property type="entry name" value="GTP_EFTU_D2"/>
    <property type="match status" value="1"/>
</dbReference>
<evidence type="ECO:0000256" key="10">
    <source>
        <dbReference type="RuleBase" id="RU000644"/>
    </source>
</evidence>
<proteinExistence type="inferred from homology"/>
<dbReference type="SUPFAM" id="SSF52540">
    <property type="entry name" value="P-loop containing nucleoside triphosphate hydrolases"/>
    <property type="match status" value="1"/>
</dbReference>
<evidence type="ECO:0000256" key="4">
    <source>
        <dbReference type="ARBA" id="ARBA00022490"/>
    </source>
</evidence>
<dbReference type="GO" id="GO:0005525">
    <property type="term" value="F:GTP binding"/>
    <property type="evidence" value="ECO:0007669"/>
    <property type="project" value="UniProtKB-KW"/>
</dbReference>
<dbReference type="InterPro" id="IPR023115">
    <property type="entry name" value="TIF_IF2_dom3"/>
</dbReference>
<dbReference type="InterPro" id="IPR036925">
    <property type="entry name" value="TIF_IF2_dom3_sf"/>
</dbReference>
<feature type="binding site" evidence="9">
    <location>
        <begin position="174"/>
        <end position="177"/>
    </location>
    <ligand>
        <name>GTP</name>
        <dbReference type="ChEBI" id="CHEBI:37565"/>
    </ligand>
</feature>
<feature type="region of interest" description="G-domain" evidence="9">
    <location>
        <begin position="68"/>
        <end position="216"/>
    </location>
</feature>
<dbReference type="SUPFAM" id="SSF50447">
    <property type="entry name" value="Translation proteins"/>
    <property type="match status" value="2"/>
</dbReference>
<keyword evidence="4 9" id="KW-0963">Cytoplasm</keyword>
<dbReference type="AlphaFoldDB" id="A0A523QGM9"/>
<protein>
    <recommendedName>
        <fullName evidence="3 9">Translation initiation factor IF-2</fullName>
    </recommendedName>
</protein>
<organism evidence="12 13">
    <name type="scientific">Aerophobetes bacterium</name>
    <dbReference type="NCBI Taxonomy" id="2030807"/>
    <lineage>
        <taxon>Bacteria</taxon>
        <taxon>Candidatus Aerophobota</taxon>
    </lineage>
</organism>
<dbReference type="NCBIfam" id="TIGR00231">
    <property type="entry name" value="small_GTP"/>
    <property type="match status" value="1"/>
</dbReference>
<name>A0A523QGM9_UNCAE</name>
<dbReference type="Proteomes" id="UP000320781">
    <property type="component" value="Unassembled WGS sequence"/>
</dbReference>
<keyword evidence="6 9" id="KW-0547">Nucleotide-binding</keyword>
<evidence type="ECO:0000256" key="5">
    <source>
        <dbReference type="ARBA" id="ARBA00022540"/>
    </source>
</evidence>
<dbReference type="InterPro" id="IPR000795">
    <property type="entry name" value="T_Tr_GTP-bd_dom"/>
</dbReference>
<dbReference type="InterPro" id="IPR044145">
    <property type="entry name" value="IF2_II"/>
</dbReference>
<dbReference type="InterPro" id="IPR006847">
    <property type="entry name" value="IF2_N"/>
</dbReference>